<keyword evidence="4" id="KW-1185">Reference proteome</keyword>
<name>A0A4S2MKY6_9PEZI</name>
<dbReference type="AlphaFoldDB" id="A0A4S2MKY6"/>
<gene>
    <name evidence="3" type="ORF">EX30DRAFT_194103</name>
</gene>
<feature type="transmembrane region" description="Helical" evidence="2">
    <location>
        <begin position="72"/>
        <end position="93"/>
    </location>
</feature>
<keyword evidence="2" id="KW-1133">Transmembrane helix</keyword>
<dbReference type="InParanoid" id="A0A4S2MKY6"/>
<organism evidence="3 4">
    <name type="scientific">Ascodesmis nigricans</name>
    <dbReference type="NCBI Taxonomy" id="341454"/>
    <lineage>
        <taxon>Eukaryota</taxon>
        <taxon>Fungi</taxon>
        <taxon>Dikarya</taxon>
        <taxon>Ascomycota</taxon>
        <taxon>Pezizomycotina</taxon>
        <taxon>Pezizomycetes</taxon>
        <taxon>Pezizales</taxon>
        <taxon>Ascodesmidaceae</taxon>
        <taxon>Ascodesmis</taxon>
    </lineage>
</organism>
<reference evidence="3 4" key="1">
    <citation type="submission" date="2019-04" db="EMBL/GenBank/DDBJ databases">
        <title>Comparative genomics and transcriptomics to analyze fruiting body development in filamentous ascomycetes.</title>
        <authorList>
            <consortium name="DOE Joint Genome Institute"/>
            <person name="Lutkenhaus R."/>
            <person name="Traeger S."/>
            <person name="Breuer J."/>
            <person name="Kuo A."/>
            <person name="Lipzen A."/>
            <person name="Pangilinan J."/>
            <person name="Dilworth D."/>
            <person name="Sandor L."/>
            <person name="Poggeler S."/>
            <person name="Barry K."/>
            <person name="Grigoriev I.V."/>
            <person name="Nowrousian M."/>
        </authorList>
    </citation>
    <scope>NUCLEOTIDE SEQUENCE [LARGE SCALE GENOMIC DNA]</scope>
    <source>
        <strain evidence="3 4">CBS 389.68</strain>
    </source>
</reference>
<evidence type="ECO:0000313" key="3">
    <source>
        <dbReference type="EMBL" id="TGZ77573.1"/>
    </source>
</evidence>
<dbReference type="Proteomes" id="UP000298138">
    <property type="component" value="Unassembled WGS sequence"/>
</dbReference>
<accession>A0A4S2MKY6</accession>
<protein>
    <submittedName>
        <fullName evidence="3">Uncharacterized protein</fullName>
    </submittedName>
</protein>
<evidence type="ECO:0000313" key="4">
    <source>
        <dbReference type="Proteomes" id="UP000298138"/>
    </source>
</evidence>
<sequence>MVAQDGIIGSDTMSAVKRLLHLSTKTYSPTSVSFPRTARRSPTPRSEISLNSPDHYFSAESKRLKTATSRPYITRLLISATLLACICVGFDAWRYRAMLNRVSGERHGGWEGVYFGDVAMERGVDAGIAAGIIEAPGKDYLPLHHRKQKHDANKPASCRVYRWMRNGVYVQAMCPIEFRSS</sequence>
<keyword evidence="2" id="KW-0812">Transmembrane</keyword>
<proteinExistence type="predicted"/>
<evidence type="ECO:0000256" key="1">
    <source>
        <dbReference type="SAM" id="MobiDB-lite"/>
    </source>
</evidence>
<feature type="region of interest" description="Disordered" evidence="1">
    <location>
        <begin position="29"/>
        <end position="52"/>
    </location>
</feature>
<dbReference type="EMBL" id="ML220151">
    <property type="protein sequence ID" value="TGZ77573.1"/>
    <property type="molecule type" value="Genomic_DNA"/>
</dbReference>
<keyword evidence="2" id="KW-0472">Membrane</keyword>
<evidence type="ECO:0000256" key="2">
    <source>
        <dbReference type="SAM" id="Phobius"/>
    </source>
</evidence>